<evidence type="ECO:0000256" key="4">
    <source>
        <dbReference type="ARBA" id="ARBA00022555"/>
    </source>
</evidence>
<comment type="similarity">
    <text evidence="2">Belongs to the beta/gamma-crystallin family.</text>
</comment>
<protein>
    <recommendedName>
        <fullName evidence="10">Cytoplasmic tRNA 2-thiolation protein 1</fullName>
        <ecNumber evidence="10">2.7.7.-</ecNumber>
    </recommendedName>
    <alternativeName>
        <fullName evidence="10">ATP-binding domain-containing protein 3</fullName>
    </alternativeName>
    <alternativeName>
        <fullName evidence="10">Cytoplasmic tRNA adenylyltransferase 1</fullName>
    </alternativeName>
</protein>
<comment type="function">
    <text evidence="1">Crystallins are the dominant structural components of the vertebrate eye lens.</text>
</comment>
<keyword evidence="8" id="KW-0677">Repeat</keyword>
<dbReference type="InterPro" id="IPR020554">
    <property type="entry name" value="UPF0021_CS"/>
</dbReference>
<dbReference type="GO" id="GO:0016779">
    <property type="term" value="F:nucleotidyltransferase activity"/>
    <property type="evidence" value="ECO:0007669"/>
    <property type="project" value="UniProtKB-UniRule"/>
</dbReference>
<organism evidence="12 13">
    <name type="scientific">Oncorhynchus tshawytscha</name>
    <name type="common">Chinook salmon</name>
    <name type="synonym">Salmo tshawytscha</name>
    <dbReference type="NCBI Taxonomy" id="74940"/>
    <lineage>
        <taxon>Eukaryota</taxon>
        <taxon>Metazoa</taxon>
        <taxon>Chordata</taxon>
        <taxon>Craniata</taxon>
        <taxon>Vertebrata</taxon>
        <taxon>Euteleostomi</taxon>
        <taxon>Actinopterygii</taxon>
        <taxon>Neopterygii</taxon>
        <taxon>Teleostei</taxon>
        <taxon>Protacanthopterygii</taxon>
        <taxon>Salmoniformes</taxon>
        <taxon>Salmonidae</taxon>
        <taxon>Salmoninae</taxon>
        <taxon>Oncorhynchus</taxon>
    </lineage>
</organism>
<dbReference type="InterPro" id="IPR014729">
    <property type="entry name" value="Rossmann-like_a/b/a_fold"/>
</dbReference>
<evidence type="ECO:0000313" key="13">
    <source>
        <dbReference type="Proteomes" id="UP000694402"/>
    </source>
</evidence>
<evidence type="ECO:0000259" key="11">
    <source>
        <dbReference type="PROSITE" id="PS50915"/>
    </source>
</evidence>
<dbReference type="GO" id="GO:0032447">
    <property type="term" value="P:protein urmylation"/>
    <property type="evidence" value="ECO:0007669"/>
    <property type="project" value="UniProtKB-UniRule"/>
</dbReference>
<dbReference type="FunFam" id="2.60.20.10:FF:000002">
    <property type="entry name" value="Crystallin, beta B2"/>
    <property type="match status" value="1"/>
</dbReference>
<comment type="similarity">
    <text evidence="10">Belongs to the TtcA family. CTU1/NCS6/ATPBD3 subfamily.</text>
</comment>
<sequence length="516" mass="58325">MATDHQKPASKQQQPGTSAFKLTIYEQENFQGPCHELTGPCNNLQEAGVEKVGSILVLCGPWVGYEQANCKGEQYVFEKGEYPRWDSWTNSRRSDNIFAFRPIKVDSQEHKIVLYENPSFAGKKIEIIDDDVPSFHAHGYQEKVSSVRVQSGTWVGYQYPGYRGYQYLFEKVKMPVLCSSCAEKRAVLKRPKTAHSLCKECFFWAFEEEVHQTIVSAQLFKHGETVGIGASGGKDSTVLAHVMKVLNERYNYGLKLLLLSVDEGITGYRDDSLETVKRNQQQYELPLKIVSYEELYGWTMDAIVKQVGLKNNCTFCGVFRRQALDRGAMMLKVDKICTGHNADDVAETVLMNVLRGDIARLRRCTAISTASEGEGVVPRCKPLKYAYEKEIVLYAYFKKLDYFSTECIYSPNAYRGHARTFLKDLEAVRPSAIMDVIHSGENLSVREGVKMPVQGTCGRCGYISSQALCKSCVLLEGLNRGLPRLGIGKHHRLHEKILSQQPLTQEEERKLKAVDF</sequence>
<keyword evidence="7 10" id="KW-0819">tRNA processing</keyword>
<dbReference type="InterPro" id="IPR032442">
    <property type="entry name" value="CTU1_C"/>
</dbReference>
<feature type="domain" description="Beta/gamma crystallin 'Greek key'" evidence="11">
    <location>
        <begin position="60"/>
        <end position="104"/>
    </location>
</feature>
<keyword evidence="6 10" id="KW-0808">Transferase</keyword>
<dbReference type="NCBIfam" id="TIGR00269">
    <property type="entry name" value="TIGR00269 family protein"/>
    <property type="match status" value="1"/>
</dbReference>
<dbReference type="InterPro" id="IPR001064">
    <property type="entry name" value="Beta/gamma_crystallin"/>
</dbReference>
<evidence type="ECO:0000256" key="3">
    <source>
        <dbReference type="ARBA" id="ARBA00022490"/>
    </source>
</evidence>
<dbReference type="UniPathway" id="UPA00988"/>
<name>A0A8C8HGF4_ONCTS</name>
<dbReference type="Pfam" id="PF16503">
    <property type="entry name" value="zn-ribbon_14"/>
    <property type="match status" value="1"/>
</dbReference>
<dbReference type="Proteomes" id="UP000694402">
    <property type="component" value="Unassembled WGS sequence"/>
</dbReference>
<dbReference type="CDD" id="cd01713">
    <property type="entry name" value="CTU1-like"/>
    <property type="match status" value="1"/>
</dbReference>
<dbReference type="SUPFAM" id="SSF52402">
    <property type="entry name" value="Adenine nucleotide alpha hydrolases-like"/>
    <property type="match status" value="1"/>
</dbReference>
<dbReference type="PROSITE" id="PS01263">
    <property type="entry name" value="UPF0021"/>
    <property type="match status" value="1"/>
</dbReference>
<dbReference type="InterPro" id="IPR000541">
    <property type="entry name" value="Ncs6/Tuc1/Ctu1"/>
</dbReference>
<dbReference type="GO" id="GO:0005739">
    <property type="term" value="C:mitochondrion"/>
    <property type="evidence" value="ECO:0007669"/>
    <property type="project" value="TreeGrafter"/>
</dbReference>
<dbReference type="GO" id="GO:0002143">
    <property type="term" value="P:tRNA wobble position uridine thiolation"/>
    <property type="evidence" value="ECO:0007669"/>
    <property type="project" value="TreeGrafter"/>
</dbReference>
<evidence type="ECO:0000256" key="9">
    <source>
        <dbReference type="ARBA" id="ARBA00022884"/>
    </source>
</evidence>
<dbReference type="InterPro" id="IPR011024">
    <property type="entry name" value="G_crystallin-like"/>
</dbReference>
<dbReference type="GeneTree" id="ENSGT00940000160048"/>
<reference evidence="12" key="2">
    <citation type="submission" date="2025-09" db="UniProtKB">
        <authorList>
            <consortium name="Ensembl"/>
        </authorList>
    </citation>
    <scope>IDENTIFICATION</scope>
</reference>
<keyword evidence="5" id="KW-0273">Eye lens protein</keyword>
<comment type="subcellular location">
    <subcellularLocation>
        <location evidence="10">Cytoplasm</location>
    </subcellularLocation>
</comment>
<dbReference type="InterPro" id="IPR056369">
    <property type="entry name" value="CTU1-like_ATP-bd"/>
</dbReference>
<accession>A0A8C8HGF4</accession>
<dbReference type="Gene3D" id="3.40.50.620">
    <property type="entry name" value="HUPs"/>
    <property type="match status" value="1"/>
</dbReference>
<keyword evidence="4 10" id="KW-0820">tRNA-binding</keyword>
<evidence type="ECO:0000256" key="5">
    <source>
        <dbReference type="ARBA" id="ARBA00022613"/>
    </source>
</evidence>
<dbReference type="PANTHER" id="PTHR11807:SF12">
    <property type="entry name" value="CYTOPLASMIC TRNA 2-THIOLATION PROTEIN 1"/>
    <property type="match status" value="1"/>
</dbReference>
<gene>
    <name evidence="12" type="primary">CRYBB2</name>
    <name evidence="10" type="synonym">ATPBD3</name>
    <name evidence="10" type="synonym">CTU1</name>
    <name evidence="10" type="synonym">NCS6</name>
</gene>
<evidence type="ECO:0000256" key="1">
    <source>
        <dbReference type="ARBA" id="ARBA00003689"/>
    </source>
</evidence>
<evidence type="ECO:0000256" key="7">
    <source>
        <dbReference type="ARBA" id="ARBA00022694"/>
    </source>
</evidence>
<dbReference type="Pfam" id="PF00030">
    <property type="entry name" value="Crystall"/>
    <property type="match status" value="2"/>
</dbReference>
<dbReference type="GO" id="GO:0000049">
    <property type="term" value="F:tRNA binding"/>
    <property type="evidence" value="ECO:0007669"/>
    <property type="project" value="UniProtKB-UniRule"/>
</dbReference>
<dbReference type="PRINTS" id="PR01367">
    <property type="entry name" value="BGCRYSTALLIN"/>
</dbReference>
<evidence type="ECO:0000313" key="12">
    <source>
        <dbReference type="Ensembl" id="ENSOTSP00005064868.2"/>
    </source>
</evidence>
<dbReference type="SMART" id="SM00247">
    <property type="entry name" value="XTALbg"/>
    <property type="match status" value="2"/>
</dbReference>
<dbReference type="Ensembl" id="ENSOTST00005070477.2">
    <property type="protein sequence ID" value="ENSOTSP00005064868.2"/>
    <property type="gene ID" value="ENSOTSG00005030940.2"/>
</dbReference>
<proteinExistence type="inferred from homology"/>
<dbReference type="HAMAP" id="MF_03053">
    <property type="entry name" value="CTU1"/>
    <property type="match status" value="1"/>
</dbReference>
<comment type="function">
    <text evidence="10">Plays a central role in 2-thiolation of mcm(5)S(2)U at tRNA wobble positions of tRNA(Lys), tRNA(Glu) and tRNA(Gln). Directly binds tRNAs and probably acts by catalyzing adenylation of tRNAs, an intermediate required for 2-thiolation. It is unclear whether it acts as a sulfurtransferase that transfers sulfur from thiocarboxylated URM1 onto the uridine of tRNAs at wobble position.</text>
</comment>
<keyword evidence="9 10" id="KW-0694">RNA-binding</keyword>
<feature type="domain" description="Beta/gamma crystallin 'Greek key'" evidence="11">
    <location>
        <begin position="20"/>
        <end position="59"/>
    </location>
</feature>
<dbReference type="FunFam" id="3.40.50.620:FF:000054">
    <property type="entry name" value="Cytoplasmic tRNA 2-thiolation protein 1"/>
    <property type="match status" value="1"/>
</dbReference>
<dbReference type="Gene3D" id="2.60.20.10">
    <property type="entry name" value="Crystallins"/>
    <property type="match status" value="2"/>
</dbReference>
<keyword evidence="13" id="KW-1185">Reference proteome</keyword>
<dbReference type="GO" id="GO:0005212">
    <property type="term" value="F:structural constituent of eye lens"/>
    <property type="evidence" value="ECO:0007669"/>
    <property type="project" value="UniProtKB-KW"/>
</dbReference>
<feature type="domain" description="Beta/gamma crystallin 'Greek key'" evidence="11">
    <location>
        <begin position="110"/>
        <end position="151"/>
    </location>
</feature>
<comment type="pathway">
    <text evidence="10">tRNA modification; 5-methoxycarbonylmethyl-2-thiouridine-tRNA biosynthesis.</text>
</comment>
<reference evidence="12" key="1">
    <citation type="submission" date="2025-08" db="UniProtKB">
        <authorList>
            <consortium name="Ensembl"/>
        </authorList>
    </citation>
    <scope>IDENTIFICATION</scope>
</reference>
<dbReference type="PROSITE" id="PS50915">
    <property type="entry name" value="CRYSTALLIN_BETA_GAMMA"/>
    <property type="match status" value="3"/>
</dbReference>
<dbReference type="EC" id="2.7.7.-" evidence="10"/>
<dbReference type="GO" id="GO:0002144">
    <property type="term" value="C:cytosolic tRNA wobble base thiouridylase complex"/>
    <property type="evidence" value="ECO:0007669"/>
    <property type="project" value="TreeGrafter"/>
</dbReference>
<dbReference type="Pfam" id="PF01171">
    <property type="entry name" value="ATP_bind_3"/>
    <property type="match status" value="1"/>
</dbReference>
<dbReference type="InterPro" id="IPR011063">
    <property type="entry name" value="TilS/TtcA_N"/>
</dbReference>
<evidence type="ECO:0000256" key="6">
    <source>
        <dbReference type="ARBA" id="ARBA00022679"/>
    </source>
</evidence>
<dbReference type="AlphaFoldDB" id="A0A8C8HGF4"/>
<dbReference type="SUPFAM" id="SSF49695">
    <property type="entry name" value="gamma-Crystallin-like"/>
    <property type="match status" value="1"/>
</dbReference>
<dbReference type="PANTHER" id="PTHR11807">
    <property type="entry name" value="ATPASES OF THE PP SUPERFAMILY-RELATED"/>
    <property type="match status" value="1"/>
</dbReference>
<evidence type="ECO:0000256" key="8">
    <source>
        <dbReference type="ARBA" id="ARBA00022737"/>
    </source>
</evidence>
<keyword evidence="3 10" id="KW-0963">Cytoplasm</keyword>
<evidence type="ECO:0000256" key="10">
    <source>
        <dbReference type="HAMAP-Rule" id="MF_03053"/>
    </source>
</evidence>
<evidence type="ECO:0000256" key="2">
    <source>
        <dbReference type="ARBA" id="ARBA00009646"/>
    </source>
</evidence>